<protein>
    <submittedName>
        <fullName evidence="2">Uncharacterized protein</fullName>
    </submittedName>
</protein>
<evidence type="ECO:0000313" key="2">
    <source>
        <dbReference type="EMBL" id="MBB6628341.1"/>
    </source>
</evidence>
<dbReference type="AlphaFoldDB" id="A0A7X0RHF3"/>
<sequence length="261" mass="26471">MSLDTVVRGDPDGCRAAAHRLTTIAAAVQSAGDDLARAAGTAEDDFGGLAGDAFRARARAVADTADDTAQRCRRVARGLSELALDLEDVRRVMGRARAAADPWLVVSEGAIEPPDTRTEATFEEAAHAAWQVASQLVATAREVESRAQLDWCGCVRQVAEGLPLVPYDPHRGPHLPASPGGGSPAPEEPVPSGSSGAGAGGPGAGSGAGSGGGGSPSAGPEGLRRPATVEPPRLPGLAEWAVGHDPVWAFGCDRPRGGGSR</sequence>
<comment type="caution">
    <text evidence="2">The sequence shown here is derived from an EMBL/GenBank/DDBJ whole genome shotgun (WGS) entry which is preliminary data.</text>
</comment>
<organism evidence="2 3">
    <name type="scientific">Nocardioides luti</name>
    <dbReference type="NCBI Taxonomy" id="2761101"/>
    <lineage>
        <taxon>Bacteria</taxon>
        <taxon>Bacillati</taxon>
        <taxon>Actinomycetota</taxon>
        <taxon>Actinomycetes</taxon>
        <taxon>Propionibacteriales</taxon>
        <taxon>Nocardioidaceae</taxon>
        <taxon>Nocardioides</taxon>
    </lineage>
</organism>
<evidence type="ECO:0000256" key="1">
    <source>
        <dbReference type="SAM" id="MobiDB-lite"/>
    </source>
</evidence>
<dbReference type="RefSeq" id="WP_185253413.1">
    <property type="nucleotide sequence ID" value="NZ_JACKXE010000001.1"/>
</dbReference>
<evidence type="ECO:0000313" key="3">
    <source>
        <dbReference type="Proteomes" id="UP000523955"/>
    </source>
</evidence>
<reference evidence="2 3" key="1">
    <citation type="submission" date="2020-08" db="EMBL/GenBank/DDBJ databases">
        <authorList>
            <person name="Seo M.-J."/>
        </authorList>
    </citation>
    <scope>NUCLEOTIDE SEQUENCE [LARGE SCALE GENOMIC DNA]</scope>
    <source>
        <strain evidence="2 3">KIGAM211</strain>
    </source>
</reference>
<feature type="compositionally biased region" description="Gly residues" evidence="1">
    <location>
        <begin position="195"/>
        <end position="216"/>
    </location>
</feature>
<feature type="region of interest" description="Disordered" evidence="1">
    <location>
        <begin position="167"/>
        <end position="241"/>
    </location>
</feature>
<gene>
    <name evidence="2" type="ORF">H5V45_13525</name>
</gene>
<dbReference type="EMBL" id="JACKXE010000001">
    <property type="protein sequence ID" value="MBB6628341.1"/>
    <property type="molecule type" value="Genomic_DNA"/>
</dbReference>
<dbReference type="Proteomes" id="UP000523955">
    <property type="component" value="Unassembled WGS sequence"/>
</dbReference>
<name>A0A7X0RHF3_9ACTN</name>
<proteinExistence type="predicted"/>
<dbReference type="Gene3D" id="1.10.287.1060">
    <property type="entry name" value="ESAT-6-like"/>
    <property type="match status" value="1"/>
</dbReference>
<keyword evidence="3" id="KW-1185">Reference proteome</keyword>
<accession>A0A7X0RHF3</accession>